<name>A0A843TWQ4_COLES</name>
<gene>
    <name evidence="1" type="ORF">Taro_006926</name>
</gene>
<evidence type="ECO:0000313" key="2">
    <source>
        <dbReference type="Proteomes" id="UP000652761"/>
    </source>
</evidence>
<dbReference type="Proteomes" id="UP000652761">
    <property type="component" value="Unassembled WGS sequence"/>
</dbReference>
<keyword evidence="2" id="KW-1185">Reference proteome</keyword>
<comment type="caution">
    <text evidence="1">The sequence shown here is derived from an EMBL/GenBank/DDBJ whole genome shotgun (WGS) entry which is preliminary data.</text>
</comment>
<sequence length="109" mass="12614">MELGERRRWPFRREGPNGSALLLEVGTLDSSHLSMLPPPLRMWFLRGLGLWGRENHAHVSEDSIERRFVVNPCFVGFDGGLSITIVSRQLWASRHGRDGPMRRDYSRDR</sequence>
<dbReference type="AlphaFoldDB" id="A0A843TWQ4"/>
<dbReference type="EMBL" id="NMUH01000214">
    <property type="protein sequence ID" value="MQL74556.1"/>
    <property type="molecule type" value="Genomic_DNA"/>
</dbReference>
<accession>A0A843TWQ4</accession>
<organism evidence="1 2">
    <name type="scientific">Colocasia esculenta</name>
    <name type="common">Wild taro</name>
    <name type="synonym">Arum esculentum</name>
    <dbReference type="NCBI Taxonomy" id="4460"/>
    <lineage>
        <taxon>Eukaryota</taxon>
        <taxon>Viridiplantae</taxon>
        <taxon>Streptophyta</taxon>
        <taxon>Embryophyta</taxon>
        <taxon>Tracheophyta</taxon>
        <taxon>Spermatophyta</taxon>
        <taxon>Magnoliopsida</taxon>
        <taxon>Liliopsida</taxon>
        <taxon>Araceae</taxon>
        <taxon>Aroideae</taxon>
        <taxon>Colocasieae</taxon>
        <taxon>Colocasia</taxon>
    </lineage>
</organism>
<protein>
    <submittedName>
        <fullName evidence="1">Uncharacterized protein</fullName>
    </submittedName>
</protein>
<evidence type="ECO:0000313" key="1">
    <source>
        <dbReference type="EMBL" id="MQL74556.1"/>
    </source>
</evidence>
<proteinExistence type="predicted"/>
<reference evidence="1" key="1">
    <citation type="submission" date="2017-07" db="EMBL/GenBank/DDBJ databases">
        <title>Taro Niue Genome Assembly and Annotation.</title>
        <authorList>
            <person name="Atibalentja N."/>
            <person name="Keating K."/>
            <person name="Fields C.J."/>
        </authorList>
    </citation>
    <scope>NUCLEOTIDE SEQUENCE</scope>
    <source>
        <strain evidence="1">Niue_2</strain>
        <tissue evidence="1">Leaf</tissue>
    </source>
</reference>